<organism evidence="10 11">
    <name type="scientific">Brachionus plicatilis</name>
    <name type="common">Marine rotifer</name>
    <name type="synonym">Brachionus muelleri</name>
    <dbReference type="NCBI Taxonomy" id="10195"/>
    <lineage>
        <taxon>Eukaryota</taxon>
        <taxon>Metazoa</taxon>
        <taxon>Spiralia</taxon>
        <taxon>Gnathifera</taxon>
        <taxon>Rotifera</taxon>
        <taxon>Eurotatoria</taxon>
        <taxon>Monogononta</taxon>
        <taxon>Pseudotrocha</taxon>
        <taxon>Ploima</taxon>
        <taxon>Brachionidae</taxon>
        <taxon>Brachionus</taxon>
    </lineage>
</organism>
<dbReference type="CDD" id="cd02248">
    <property type="entry name" value="Peptidase_C1A"/>
    <property type="match status" value="1"/>
</dbReference>
<evidence type="ECO:0000313" key="10">
    <source>
        <dbReference type="EMBL" id="RNA44642.1"/>
    </source>
</evidence>
<keyword evidence="5" id="KW-0865">Zymogen</keyword>
<evidence type="ECO:0000259" key="8">
    <source>
        <dbReference type="SMART" id="SM00645"/>
    </source>
</evidence>
<dbReference type="SMART" id="SM00848">
    <property type="entry name" value="Inhibitor_I29"/>
    <property type="match status" value="1"/>
</dbReference>
<feature type="signal peptide" evidence="7">
    <location>
        <begin position="1"/>
        <end position="15"/>
    </location>
</feature>
<protein>
    <submittedName>
        <fullName evidence="10">Cathepsin L</fullName>
    </submittedName>
</protein>
<evidence type="ECO:0000256" key="2">
    <source>
        <dbReference type="ARBA" id="ARBA00022670"/>
    </source>
</evidence>
<evidence type="ECO:0000259" key="9">
    <source>
        <dbReference type="SMART" id="SM00848"/>
    </source>
</evidence>
<feature type="chain" id="PRO_5018099563" evidence="7">
    <location>
        <begin position="16"/>
        <end position="344"/>
    </location>
</feature>
<dbReference type="InterPro" id="IPR038765">
    <property type="entry name" value="Papain-like_cys_pep_sf"/>
</dbReference>
<dbReference type="Proteomes" id="UP000276133">
    <property type="component" value="Unassembled WGS sequence"/>
</dbReference>
<dbReference type="PANTHER" id="PTHR12411">
    <property type="entry name" value="CYSTEINE PROTEASE FAMILY C1-RELATED"/>
    <property type="match status" value="1"/>
</dbReference>
<proteinExistence type="inferred from homology"/>
<evidence type="ECO:0000256" key="5">
    <source>
        <dbReference type="ARBA" id="ARBA00023145"/>
    </source>
</evidence>
<comment type="caution">
    <text evidence="10">The sequence shown here is derived from an EMBL/GenBank/DDBJ whole genome shotgun (WGS) entry which is preliminary data.</text>
</comment>
<feature type="domain" description="Peptidase C1A papain C-terminal" evidence="8">
    <location>
        <begin position="128"/>
        <end position="343"/>
    </location>
</feature>
<reference evidence="10 11" key="1">
    <citation type="journal article" date="2018" name="Sci. Rep.">
        <title>Genomic signatures of local adaptation to the degree of environmental predictability in rotifers.</title>
        <authorList>
            <person name="Franch-Gras L."/>
            <person name="Hahn C."/>
            <person name="Garcia-Roger E.M."/>
            <person name="Carmona M.J."/>
            <person name="Serra M."/>
            <person name="Gomez A."/>
        </authorList>
    </citation>
    <scope>NUCLEOTIDE SEQUENCE [LARGE SCALE GENOMIC DNA]</scope>
    <source>
        <strain evidence="10">HYR1</strain>
    </source>
</reference>
<dbReference type="InterPro" id="IPR013128">
    <property type="entry name" value="Peptidase_C1A"/>
</dbReference>
<evidence type="ECO:0000256" key="1">
    <source>
        <dbReference type="ARBA" id="ARBA00008455"/>
    </source>
</evidence>
<dbReference type="STRING" id="10195.A0A3M7T9A7"/>
<evidence type="ECO:0000256" key="3">
    <source>
        <dbReference type="ARBA" id="ARBA00022801"/>
    </source>
</evidence>
<dbReference type="InterPro" id="IPR000169">
    <property type="entry name" value="Pept_cys_AS"/>
</dbReference>
<evidence type="ECO:0000256" key="6">
    <source>
        <dbReference type="ARBA" id="ARBA00023157"/>
    </source>
</evidence>
<evidence type="ECO:0000256" key="7">
    <source>
        <dbReference type="SAM" id="SignalP"/>
    </source>
</evidence>
<dbReference type="GO" id="GO:0008234">
    <property type="term" value="F:cysteine-type peptidase activity"/>
    <property type="evidence" value="ECO:0007669"/>
    <property type="project" value="UniProtKB-KW"/>
</dbReference>
<evidence type="ECO:0000256" key="4">
    <source>
        <dbReference type="ARBA" id="ARBA00022807"/>
    </source>
</evidence>
<dbReference type="Gene3D" id="3.90.70.10">
    <property type="entry name" value="Cysteine proteinases"/>
    <property type="match status" value="1"/>
</dbReference>
<gene>
    <name evidence="10" type="ORF">BpHYR1_017599</name>
</gene>
<dbReference type="Pfam" id="PF00112">
    <property type="entry name" value="Peptidase_C1"/>
    <property type="match status" value="1"/>
</dbReference>
<dbReference type="Pfam" id="PF08246">
    <property type="entry name" value="Inhibitor_I29"/>
    <property type="match status" value="1"/>
</dbReference>
<dbReference type="InterPro" id="IPR025661">
    <property type="entry name" value="Pept_asp_AS"/>
</dbReference>
<dbReference type="OrthoDB" id="2445485at2759"/>
<keyword evidence="3" id="KW-0378">Hydrolase</keyword>
<comment type="similarity">
    <text evidence="1">Belongs to the peptidase C1 family.</text>
</comment>
<keyword evidence="11" id="KW-1185">Reference proteome</keyword>
<keyword evidence="4" id="KW-0788">Thiol protease</keyword>
<dbReference type="SMART" id="SM00645">
    <property type="entry name" value="Pept_C1"/>
    <property type="match status" value="1"/>
</dbReference>
<dbReference type="PRINTS" id="PR00705">
    <property type="entry name" value="PAPAIN"/>
</dbReference>
<keyword evidence="7" id="KW-0732">Signal</keyword>
<keyword evidence="2" id="KW-0645">Protease</keyword>
<dbReference type="EMBL" id="REGN01000079">
    <property type="protein sequence ID" value="RNA44642.1"/>
    <property type="molecule type" value="Genomic_DNA"/>
</dbReference>
<dbReference type="SUPFAM" id="SSF54001">
    <property type="entry name" value="Cysteine proteinases"/>
    <property type="match status" value="1"/>
</dbReference>
<feature type="domain" description="Cathepsin propeptide inhibitor" evidence="9">
    <location>
        <begin position="28"/>
        <end position="87"/>
    </location>
</feature>
<name>A0A3M7T9A7_BRAPC</name>
<dbReference type="FunFam" id="3.90.70.10:FF:000006">
    <property type="entry name" value="Cathepsin S"/>
    <property type="match status" value="1"/>
</dbReference>
<dbReference type="AlphaFoldDB" id="A0A3M7T9A7"/>
<keyword evidence="6" id="KW-1015">Disulfide bond</keyword>
<dbReference type="InterPro" id="IPR000668">
    <property type="entry name" value="Peptidase_C1A_C"/>
</dbReference>
<dbReference type="InterPro" id="IPR039417">
    <property type="entry name" value="Peptidase_C1A_papain-like"/>
</dbReference>
<accession>A0A3M7T9A7</accession>
<dbReference type="PROSITE" id="PS00640">
    <property type="entry name" value="THIOL_PROTEASE_ASN"/>
    <property type="match status" value="1"/>
</dbReference>
<evidence type="ECO:0000313" key="11">
    <source>
        <dbReference type="Proteomes" id="UP000276133"/>
    </source>
</evidence>
<sequence>MKFFLAIVLFSAVSAVSDELEAKIRQDWQDYKRVNELEFSQSEETTRFSLYKENYLKVLEHNDEFSHNKSSYRTSINDFSHYNMEETALLKFGLKSSFRFNETDLAMHFNQSEVDEFLDEMKNARIVLPASVDWRRYSAAIKNQANCGACWAFAAVGVVESLYAIRYNQFKRFSEQELVDCTLNNRRYLNYGCNGGWPDNAFEYIRQNGVAEEAYYPYRRRAYRCYNRYNLRKTRISRYFPLPRGNEQALKYAVATNGPVAVAIDASRWGFIHYSGGIYRDYYCSSRRLTHAVIVMGYGTEYGQDYWLIKNSWGSRWGQNGYMKMARNRRNMCGITSMASYARL</sequence>
<dbReference type="InterPro" id="IPR013201">
    <property type="entry name" value="Prot_inhib_I29"/>
</dbReference>
<dbReference type="GO" id="GO:0006508">
    <property type="term" value="P:proteolysis"/>
    <property type="evidence" value="ECO:0007669"/>
    <property type="project" value="UniProtKB-KW"/>
</dbReference>
<dbReference type="PROSITE" id="PS00139">
    <property type="entry name" value="THIOL_PROTEASE_CYS"/>
    <property type="match status" value="1"/>
</dbReference>